<dbReference type="Proteomes" id="UP001165060">
    <property type="component" value="Unassembled WGS sequence"/>
</dbReference>
<evidence type="ECO:0000313" key="3">
    <source>
        <dbReference type="EMBL" id="GMI42083.1"/>
    </source>
</evidence>
<keyword evidence="4" id="KW-1185">Reference proteome</keyword>
<sequence length="1129" mass="123108">MTHSTSTLAAVTSTVVAAGLACYIVLHRPTSQPPATPPAGGVTRNSAPSPRAPLGPSLVLPDPGTSAGPGSEQTALAQVAEWKRKIEVLLYMQEAVVNVMDFERVLEIIVDVAYSIVDADRLSVMVLSDDRKSMTIFESKDAKALTISSTTGVAGYVATTGEKVNIGDAYADPRFSPNVDKSTKFETRNILCVPVVAGGKIVGVIQAVNKRPCTRPEKGGGGTPAQFDSDDERGLEALSLSAGSAIRKAQLYALESTFEEFPFLFPFLQNLLTVNEATGTPAAAAAEYGGQIFKEILKILGTLHHQLRMAPESIESVSVQALALMFMLRQFLTVSPTGDISFLQTATTVISTFKSWPLPYSKYASELLEMLEREMKAPGSELRAKLMMEDPELLPSSHAQKLDDKHVLQVHVLVDREDPLSSTHQALFETVQHELGRKSSGGMLVITEDGDEAEEAEEGGEGGEVPDPTLDPSFIDLTPEHLRVRMVTHIISCDYDLSSAAVRADGAPTDDPLNLASKSPEEMLALYEKALDIHEQVMQYPVTDPSIHRTEQGVTGGICKMVREKLVGDLLEEISPGHTFLLSRSNTSKERASESRGSINVALAASKGMPSSPSLVNVNDAGEEDDEPPERPAVPAPESDIASITPFANSFTPLMPPVQFKFWQCKTAPISKPTAQQKTEGGYLLYKKECEQLKKLVEATLEKAPPNVKPVLKLVLMGSNLILHKYLCAYAAVYEESADLLNAVDLRIYVCPEGQNDMGRFLAWTDKWYQRHVFTPFANGVALAPQYSGKETFPASLLDECEMYATLPVNLLREMLQHYVRCADHTEKIKVFDVQVWTESDTALRRMSSAGKMESFMDDDDDIDLFKSSENITASGKDKNKVVEEKMPVFSLTPSVRVPFITSMEIGILSQVEAYKFNMMKQSESLKDILCDKEFIKTHGGGDFPTLQVSYRAGNLNQKAADETKVVTGEFLSVSVSNIPEGIRGFDTSVIGDEEKFGTWSGLTMNVRRNKGKLKTLLDKKTKLTPLEAESFIDLMKSEDSFGIQSEGELEEDPYVAKTLLVGTVSVQVTKPRDSFYILVDGALVGPLKKITVGPSGLGHAAGEDGKGKDWTVPIQSFFPVAAFTSGEN</sequence>
<protein>
    <recommendedName>
        <fullName evidence="2">GAF domain-containing protein</fullName>
    </recommendedName>
</protein>
<feature type="compositionally biased region" description="Acidic residues" evidence="1">
    <location>
        <begin position="451"/>
        <end position="461"/>
    </location>
</feature>
<feature type="region of interest" description="Disordered" evidence="1">
    <location>
        <begin position="451"/>
        <end position="471"/>
    </location>
</feature>
<dbReference type="InterPro" id="IPR029016">
    <property type="entry name" value="GAF-like_dom_sf"/>
</dbReference>
<dbReference type="SUPFAM" id="SSF55781">
    <property type="entry name" value="GAF domain-like"/>
    <property type="match status" value="1"/>
</dbReference>
<reference evidence="3 4" key="1">
    <citation type="journal article" date="2023" name="Commun. Biol.">
        <title>Genome analysis of Parmales, the sister group of diatoms, reveals the evolutionary specialization of diatoms from phago-mixotrophs to photoautotrophs.</title>
        <authorList>
            <person name="Ban H."/>
            <person name="Sato S."/>
            <person name="Yoshikawa S."/>
            <person name="Yamada K."/>
            <person name="Nakamura Y."/>
            <person name="Ichinomiya M."/>
            <person name="Sato N."/>
            <person name="Blanc-Mathieu R."/>
            <person name="Endo H."/>
            <person name="Kuwata A."/>
            <person name="Ogata H."/>
        </authorList>
    </citation>
    <scope>NUCLEOTIDE SEQUENCE [LARGE SCALE GENOMIC DNA]</scope>
</reference>
<evidence type="ECO:0000313" key="4">
    <source>
        <dbReference type="Proteomes" id="UP001165060"/>
    </source>
</evidence>
<evidence type="ECO:0000256" key="1">
    <source>
        <dbReference type="SAM" id="MobiDB-lite"/>
    </source>
</evidence>
<accession>A0ABQ6N7S6</accession>
<feature type="region of interest" description="Disordered" evidence="1">
    <location>
        <begin position="609"/>
        <end position="638"/>
    </location>
</feature>
<dbReference type="Pfam" id="PF01590">
    <property type="entry name" value="GAF"/>
    <property type="match status" value="1"/>
</dbReference>
<dbReference type="InterPro" id="IPR019522">
    <property type="entry name" value="PIK3R5/6"/>
</dbReference>
<dbReference type="EMBL" id="BRYB01001047">
    <property type="protein sequence ID" value="GMI42083.1"/>
    <property type="molecule type" value="Genomic_DNA"/>
</dbReference>
<organism evidence="3 4">
    <name type="scientific">Tetraparma gracilis</name>
    <dbReference type="NCBI Taxonomy" id="2962635"/>
    <lineage>
        <taxon>Eukaryota</taxon>
        <taxon>Sar</taxon>
        <taxon>Stramenopiles</taxon>
        <taxon>Ochrophyta</taxon>
        <taxon>Bolidophyceae</taxon>
        <taxon>Parmales</taxon>
        <taxon>Triparmaceae</taxon>
        <taxon>Tetraparma</taxon>
    </lineage>
</organism>
<feature type="region of interest" description="Disordered" evidence="1">
    <location>
        <begin position="32"/>
        <end position="72"/>
    </location>
</feature>
<gene>
    <name evidence="3" type="ORF">TeGR_g9496</name>
</gene>
<comment type="caution">
    <text evidence="3">The sequence shown here is derived from an EMBL/GenBank/DDBJ whole genome shotgun (WGS) entry which is preliminary data.</text>
</comment>
<dbReference type="Pfam" id="PF10486">
    <property type="entry name" value="PI3K_1B_p101"/>
    <property type="match status" value="1"/>
</dbReference>
<dbReference type="Gene3D" id="3.30.450.40">
    <property type="match status" value="1"/>
</dbReference>
<proteinExistence type="predicted"/>
<dbReference type="SMART" id="SM00065">
    <property type="entry name" value="GAF"/>
    <property type="match status" value="1"/>
</dbReference>
<dbReference type="InterPro" id="IPR003018">
    <property type="entry name" value="GAF"/>
</dbReference>
<feature type="domain" description="GAF" evidence="2">
    <location>
        <begin position="101"/>
        <end position="256"/>
    </location>
</feature>
<evidence type="ECO:0000259" key="2">
    <source>
        <dbReference type="SMART" id="SM00065"/>
    </source>
</evidence>
<name>A0ABQ6N7S6_9STRA</name>